<keyword evidence="1" id="KW-0472">Membrane</keyword>
<keyword evidence="1" id="KW-0812">Transmembrane</keyword>
<dbReference type="Proteomes" id="UP000248291">
    <property type="component" value="Unassembled WGS sequence"/>
</dbReference>
<evidence type="ECO:0000256" key="1">
    <source>
        <dbReference type="SAM" id="Phobius"/>
    </source>
</evidence>
<comment type="caution">
    <text evidence="2">The sequence shown here is derived from an EMBL/GenBank/DDBJ whole genome shotgun (WGS) entry which is preliminary data.</text>
</comment>
<dbReference type="GO" id="GO:0000428">
    <property type="term" value="C:DNA-directed RNA polymerase complex"/>
    <property type="evidence" value="ECO:0007669"/>
    <property type="project" value="UniProtKB-KW"/>
</dbReference>
<gene>
    <name evidence="2" type="ORF">KPSA3_02356</name>
</gene>
<protein>
    <submittedName>
        <fullName evidence="2">DNA-directed RNA polymerase</fullName>
    </submittedName>
</protein>
<dbReference type="AlphaFoldDB" id="A0AAN4TK45"/>
<keyword evidence="1" id="KW-1133">Transmembrane helix</keyword>
<keyword evidence="2" id="KW-0804">Transcription</keyword>
<organism evidence="2 3">
    <name type="scientific">Pseudomonas syringae pv. actinidiae</name>
    <dbReference type="NCBI Taxonomy" id="103796"/>
    <lineage>
        <taxon>Bacteria</taxon>
        <taxon>Pseudomonadati</taxon>
        <taxon>Pseudomonadota</taxon>
        <taxon>Gammaproteobacteria</taxon>
        <taxon>Pseudomonadales</taxon>
        <taxon>Pseudomonadaceae</taxon>
        <taxon>Pseudomonas</taxon>
        <taxon>Pseudomonas syringae</taxon>
    </lineage>
</organism>
<reference evidence="2 3" key="1">
    <citation type="submission" date="2018-04" db="EMBL/GenBank/DDBJ databases">
        <title>Draft genome sequence of Pseudomonas syringae pv. actinidiae biovar 3 strains isolated from kiwifruit in Kagawa prefecture.</title>
        <authorList>
            <person name="Tabuchi M."/>
            <person name="Saito M."/>
            <person name="Fujiwara S."/>
            <person name="Sasa N."/>
            <person name="Akimitsu K."/>
            <person name="Gomi K."/>
            <person name="Konishi-Sugita S."/>
            <person name="Hamano K."/>
            <person name="Kataoka I."/>
        </authorList>
    </citation>
    <scope>NUCLEOTIDE SEQUENCE [LARGE SCALE GENOMIC DNA]</scope>
    <source>
        <strain evidence="2 3">MAFF212211</strain>
    </source>
</reference>
<dbReference type="EMBL" id="BGKA01000082">
    <property type="protein sequence ID" value="GBH16413.1"/>
    <property type="molecule type" value="Genomic_DNA"/>
</dbReference>
<accession>A0AAN4TK45</accession>
<feature type="transmembrane region" description="Helical" evidence="1">
    <location>
        <begin position="62"/>
        <end position="83"/>
    </location>
</feature>
<proteinExistence type="predicted"/>
<name>A0AAN4TK45_PSESF</name>
<evidence type="ECO:0000313" key="2">
    <source>
        <dbReference type="EMBL" id="GBH16413.1"/>
    </source>
</evidence>
<keyword evidence="2" id="KW-0240">DNA-directed RNA polymerase</keyword>
<evidence type="ECO:0000313" key="3">
    <source>
        <dbReference type="Proteomes" id="UP000248291"/>
    </source>
</evidence>
<sequence length="93" mass="10249">MHDACIVVNVLPSRMAGRPQLVDQLSLFLVQVSQRRILTGLQAITFMGVRECDDVRHEKSPWVLVLACLSVAPVAVVMATVNLTHKNLARSTL</sequence>